<sequence>MPRSFEEAASGQPSAVSFDGRLAFGTHPSFQLQNLSQVEVQSRYRCVE</sequence>
<reference evidence="1" key="1">
    <citation type="submission" date="2020-02" db="EMBL/GenBank/DDBJ databases">
        <authorList>
            <person name="Meier V. D."/>
        </authorList>
    </citation>
    <scope>NUCLEOTIDE SEQUENCE</scope>
    <source>
        <strain evidence="1">AVDCRST_MAG94</strain>
    </source>
</reference>
<accession>A0A6J4KWR4</accession>
<dbReference type="AlphaFoldDB" id="A0A6J4KWR4"/>
<organism evidence="1">
    <name type="scientific">uncultured Leptolyngbya sp</name>
    <dbReference type="NCBI Taxonomy" id="332963"/>
    <lineage>
        <taxon>Bacteria</taxon>
        <taxon>Bacillati</taxon>
        <taxon>Cyanobacteriota</taxon>
        <taxon>Cyanophyceae</taxon>
        <taxon>Leptolyngbyales</taxon>
        <taxon>Leptolyngbyaceae</taxon>
        <taxon>Leptolyngbya group</taxon>
        <taxon>Leptolyngbya</taxon>
        <taxon>environmental samples</taxon>
    </lineage>
</organism>
<dbReference type="EMBL" id="CADCTY010000426">
    <property type="protein sequence ID" value="CAA9316462.1"/>
    <property type="molecule type" value="Genomic_DNA"/>
</dbReference>
<proteinExistence type="predicted"/>
<gene>
    <name evidence="1" type="ORF">AVDCRST_MAG94-1239</name>
</gene>
<protein>
    <submittedName>
        <fullName evidence="1">Uncharacterized protein</fullName>
    </submittedName>
</protein>
<name>A0A6J4KWR4_9CYAN</name>
<evidence type="ECO:0000313" key="1">
    <source>
        <dbReference type="EMBL" id="CAA9316462.1"/>
    </source>
</evidence>